<protein>
    <submittedName>
        <fullName evidence="1">Uncharacterized protein</fullName>
    </submittedName>
</protein>
<proteinExistence type="predicted"/>
<reference evidence="1" key="1">
    <citation type="submission" date="2014-09" db="EMBL/GenBank/DDBJ databases">
        <authorList>
            <person name="Magalhaes I.L.F."/>
            <person name="Oliveira U."/>
            <person name="Santos F.R."/>
            <person name="Vidigal T.H.D.A."/>
            <person name="Brescovit A.D."/>
            <person name="Santos A.J."/>
        </authorList>
    </citation>
    <scope>NUCLEOTIDE SEQUENCE</scope>
    <source>
        <tissue evidence="1">Shoot tissue taken approximately 20 cm above the soil surface</tissue>
    </source>
</reference>
<sequence>MPFQSGTSLAAKEETMRTLYKSALICHWTWGSSCSSHRIRRAGFTGGRSD</sequence>
<reference evidence="1" key="2">
    <citation type="journal article" date="2015" name="Data Brief">
        <title>Shoot transcriptome of the giant reed, Arundo donax.</title>
        <authorList>
            <person name="Barrero R.A."/>
            <person name="Guerrero F.D."/>
            <person name="Moolhuijzen P."/>
            <person name="Goolsby J.A."/>
            <person name="Tidwell J."/>
            <person name="Bellgard S.E."/>
            <person name="Bellgard M.I."/>
        </authorList>
    </citation>
    <scope>NUCLEOTIDE SEQUENCE</scope>
    <source>
        <tissue evidence="1">Shoot tissue taken approximately 20 cm above the soil surface</tissue>
    </source>
</reference>
<organism evidence="1">
    <name type="scientific">Arundo donax</name>
    <name type="common">Giant reed</name>
    <name type="synonym">Donax arundinaceus</name>
    <dbReference type="NCBI Taxonomy" id="35708"/>
    <lineage>
        <taxon>Eukaryota</taxon>
        <taxon>Viridiplantae</taxon>
        <taxon>Streptophyta</taxon>
        <taxon>Embryophyta</taxon>
        <taxon>Tracheophyta</taxon>
        <taxon>Spermatophyta</taxon>
        <taxon>Magnoliopsida</taxon>
        <taxon>Liliopsida</taxon>
        <taxon>Poales</taxon>
        <taxon>Poaceae</taxon>
        <taxon>PACMAD clade</taxon>
        <taxon>Arundinoideae</taxon>
        <taxon>Arundineae</taxon>
        <taxon>Arundo</taxon>
    </lineage>
</organism>
<dbReference type="EMBL" id="GBRH01226253">
    <property type="protein sequence ID" value="JAD71642.1"/>
    <property type="molecule type" value="Transcribed_RNA"/>
</dbReference>
<dbReference type="AlphaFoldDB" id="A0A0A9CJG9"/>
<evidence type="ECO:0000313" key="1">
    <source>
        <dbReference type="EMBL" id="JAD71642.1"/>
    </source>
</evidence>
<name>A0A0A9CJG9_ARUDO</name>
<accession>A0A0A9CJG9</accession>